<gene>
    <name evidence="1" type="ORF">ACFOLG_11460</name>
</gene>
<accession>A0ABV7RHJ8</accession>
<name>A0ABV7RHJ8_9NEIS</name>
<organism evidence="1 2">
    <name type="scientific">Vogesella facilis</name>
    <dbReference type="NCBI Taxonomy" id="1655232"/>
    <lineage>
        <taxon>Bacteria</taxon>
        <taxon>Pseudomonadati</taxon>
        <taxon>Pseudomonadota</taxon>
        <taxon>Betaproteobacteria</taxon>
        <taxon>Neisseriales</taxon>
        <taxon>Chromobacteriaceae</taxon>
        <taxon>Vogesella</taxon>
    </lineage>
</organism>
<protein>
    <submittedName>
        <fullName evidence="1">Sugar phosphate isomerase/epimerase family protein</fullName>
    </submittedName>
</protein>
<keyword evidence="2" id="KW-1185">Reference proteome</keyword>
<comment type="caution">
    <text evidence="1">The sequence shown here is derived from an EMBL/GenBank/DDBJ whole genome shotgun (WGS) entry which is preliminary data.</text>
</comment>
<sequence>MTKRLLVFQSLWAMENIHNGHSRSVEENLQQLAAAGFDGFTDHYYQRAHVQRLAATARELGLQAEGQVFPTDIDGLQPALELGSEFGCHHITIQADLRPRSVREAVRVLEGWQRLAEQVDFPVLLETHRYRLSNDLLFMLDVLEQLPHLKLLADLSHYVVARELPLPPAAEDQQQIRHILQHSWGFHGRVSNGHQVQVPLGYPQHQPWLDVFQDWWRYGMQHWLSRAGSEDTLSFTCELGPAPYAITGADGLDVVDRWQESLQLKRIAEQAWQQASAAAAPAPGRARHA</sequence>
<dbReference type="GO" id="GO:0016853">
    <property type="term" value="F:isomerase activity"/>
    <property type="evidence" value="ECO:0007669"/>
    <property type="project" value="UniProtKB-KW"/>
</dbReference>
<dbReference type="Proteomes" id="UP001595741">
    <property type="component" value="Unassembled WGS sequence"/>
</dbReference>
<reference evidence="2" key="1">
    <citation type="journal article" date="2019" name="Int. J. Syst. Evol. Microbiol.">
        <title>The Global Catalogue of Microorganisms (GCM) 10K type strain sequencing project: providing services to taxonomists for standard genome sequencing and annotation.</title>
        <authorList>
            <consortium name="The Broad Institute Genomics Platform"/>
            <consortium name="The Broad Institute Genome Sequencing Center for Infectious Disease"/>
            <person name="Wu L."/>
            <person name="Ma J."/>
        </authorList>
    </citation>
    <scope>NUCLEOTIDE SEQUENCE [LARGE SCALE GENOMIC DNA]</scope>
    <source>
        <strain evidence="2">KCTC 42742</strain>
    </source>
</reference>
<evidence type="ECO:0000313" key="2">
    <source>
        <dbReference type="Proteomes" id="UP001595741"/>
    </source>
</evidence>
<dbReference type="InterPro" id="IPR036237">
    <property type="entry name" value="Xyl_isomerase-like_sf"/>
</dbReference>
<dbReference type="EMBL" id="JBHRXN010000031">
    <property type="protein sequence ID" value="MFC3532802.1"/>
    <property type="molecule type" value="Genomic_DNA"/>
</dbReference>
<dbReference type="SUPFAM" id="SSF51658">
    <property type="entry name" value="Xylose isomerase-like"/>
    <property type="match status" value="1"/>
</dbReference>
<dbReference type="RefSeq" id="WP_386091847.1">
    <property type="nucleotide sequence ID" value="NZ_JBHRXN010000031.1"/>
</dbReference>
<evidence type="ECO:0000313" key="1">
    <source>
        <dbReference type="EMBL" id="MFC3532802.1"/>
    </source>
</evidence>
<proteinExistence type="predicted"/>
<dbReference type="Gene3D" id="3.20.20.150">
    <property type="entry name" value="Divalent-metal-dependent TIM barrel enzymes"/>
    <property type="match status" value="1"/>
</dbReference>
<keyword evidence="1" id="KW-0413">Isomerase</keyword>